<evidence type="ECO:0000256" key="2">
    <source>
        <dbReference type="ARBA" id="ARBA00022723"/>
    </source>
</evidence>
<name>A0ABT6TQC6_9BACL</name>
<evidence type="ECO:0000313" key="11">
    <source>
        <dbReference type="Proteomes" id="UP001161691"/>
    </source>
</evidence>
<dbReference type="InterPro" id="IPR000269">
    <property type="entry name" value="Cu_amine_oxidase"/>
</dbReference>
<dbReference type="PROSITE" id="PS01165">
    <property type="entry name" value="COPPER_AMINE_OXID_2"/>
    <property type="match status" value="1"/>
</dbReference>
<feature type="domain" description="Copper amine oxidase N3-terminal" evidence="9">
    <location>
        <begin position="148"/>
        <end position="240"/>
    </location>
</feature>
<dbReference type="EC" id="1.4.3.-" evidence="6"/>
<evidence type="ECO:0000313" key="10">
    <source>
        <dbReference type="EMBL" id="MDI4649054.1"/>
    </source>
</evidence>
<keyword evidence="2 6" id="KW-0479">Metal-binding</keyword>
<evidence type="ECO:0000256" key="6">
    <source>
        <dbReference type="RuleBase" id="RU000672"/>
    </source>
</evidence>
<gene>
    <name evidence="10" type="primary">tynA</name>
    <name evidence="10" type="ORF">KB449_29215</name>
</gene>
<evidence type="ECO:0000256" key="5">
    <source>
        <dbReference type="ARBA" id="ARBA00023008"/>
    </source>
</evidence>
<keyword evidence="11" id="KW-1185">Reference proteome</keyword>
<feature type="domain" description="Copper amine oxidase N2-terminal" evidence="8">
    <location>
        <begin position="43"/>
        <end position="132"/>
    </location>
</feature>
<sequence>MKRKKMLVIGTAVVALLATGLIPGGAWQKAEAVVVAPTAPYDPLNPLNAHEIRLATSIIKKSSYYKPDMNFDEIALEEPDKNLVWNWTLSSDAYKSKKINKLSRMASFVISEKRQIFEGVVDLDKGTIVSWKENKDGGFYFINNAQANKALEIVLKDPDYLAALKKRGITDTSKLTVYGLPVEYNDKDENAAPRRLYKYETLLNVGDGNDLAHLVNNLLVTVDIDEQKVIAVEDDGVVPVPTADQGYNRSGKTEFKEEAHPIVITQPKGAGYTIKGQEVTWGDWKFHVRMDSRRGTLISAASYNDNGTPRKVLYSGGLGGMTVPYGDASLSWYFKTYMDAGEYGLGKLARKMVVGADVPANTTLIDATLNDDAGAPYTLPKVIGVFERYADSDWTHAEYDGTAGARARTELVVRYITVIGNYDYTFDYIFQQNGNIKIDVGASGVEAAKSAFTAKVDSSVDEYVDESNDEIRNGTLVAPNTVAVYHQHIYNFRLDMDVDGQTNTAMELQPVTVAAKNDKYRKSEMVLEQKTYRTELEAAQKFDPDKVVLLTNSASKNKAGYVSGYQIIANAGGTHPFAEEPLFTADDELMQRAGYMKKHIWVTPYKKDEIYPEGKYVTNNAKDTGLGAWTQQNRDIYEKDDVVWVTTGTTHIPRSEEWPMMSTEWVSMLLKPFNFLDSTPTLDLPKPKSSDY</sequence>
<evidence type="ECO:0000259" key="9">
    <source>
        <dbReference type="Pfam" id="PF02728"/>
    </source>
</evidence>
<feature type="domain" description="Copper amine oxidase catalytic" evidence="7">
    <location>
        <begin position="263"/>
        <end position="682"/>
    </location>
</feature>
<dbReference type="InterPro" id="IPR016182">
    <property type="entry name" value="Cu_amine_oxidase_N-reg"/>
</dbReference>
<comment type="cofactor">
    <cofactor evidence="6">
        <name>Cu cation</name>
        <dbReference type="ChEBI" id="CHEBI:23378"/>
    </cofactor>
    <text evidence="6">Contains 1 topaquinone per subunit.</text>
</comment>
<dbReference type="Pfam" id="PF02728">
    <property type="entry name" value="Cu_amine_oxidN3"/>
    <property type="match status" value="1"/>
</dbReference>
<dbReference type="SUPFAM" id="SSF54416">
    <property type="entry name" value="Amine oxidase N-terminal region"/>
    <property type="match status" value="2"/>
</dbReference>
<dbReference type="PANTHER" id="PTHR10638">
    <property type="entry name" value="COPPER AMINE OXIDASE"/>
    <property type="match status" value="1"/>
</dbReference>
<dbReference type="Pfam" id="PF02727">
    <property type="entry name" value="Cu_amine_oxidN2"/>
    <property type="match status" value="1"/>
</dbReference>
<dbReference type="Pfam" id="PF01179">
    <property type="entry name" value="Cu_amine_oxid"/>
    <property type="match status" value="1"/>
</dbReference>
<evidence type="ECO:0000259" key="8">
    <source>
        <dbReference type="Pfam" id="PF02727"/>
    </source>
</evidence>
<evidence type="ECO:0000256" key="3">
    <source>
        <dbReference type="ARBA" id="ARBA00022772"/>
    </source>
</evidence>
<dbReference type="InterPro" id="IPR015798">
    <property type="entry name" value="Cu_amine_oxidase_C"/>
</dbReference>
<dbReference type="Gene3D" id="3.10.450.40">
    <property type="match status" value="2"/>
</dbReference>
<dbReference type="InterPro" id="IPR049947">
    <property type="entry name" value="Cu_Am_Ox_Cu-bd"/>
</dbReference>
<keyword evidence="3 6" id="KW-0801">TPQ</keyword>
<dbReference type="InterPro" id="IPR015802">
    <property type="entry name" value="Cu_amine_oxidase_N3"/>
</dbReference>
<protein>
    <recommendedName>
        <fullName evidence="6">Amine oxidase</fullName>
        <ecNumber evidence="6">1.4.3.-</ecNumber>
    </recommendedName>
</protein>
<proteinExistence type="inferred from homology"/>
<dbReference type="SUPFAM" id="SSF49998">
    <property type="entry name" value="Amine oxidase catalytic domain"/>
    <property type="match status" value="1"/>
</dbReference>
<comment type="similarity">
    <text evidence="1 6">Belongs to the copper/topaquinone oxidase family.</text>
</comment>
<dbReference type="PANTHER" id="PTHR10638:SF41">
    <property type="entry name" value="AMINE OXIDASE"/>
    <property type="match status" value="1"/>
</dbReference>
<dbReference type="InterPro" id="IPR036460">
    <property type="entry name" value="Cu_amine_oxidase_C_sf"/>
</dbReference>
<evidence type="ECO:0000259" key="7">
    <source>
        <dbReference type="Pfam" id="PF01179"/>
    </source>
</evidence>
<comment type="caution">
    <text evidence="10">The sequence shown here is derived from an EMBL/GenBank/DDBJ whole genome shotgun (WGS) entry which is preliminary data.</text>
</comment>
<dbReference type="Gene3D" id="2.70.98.20">
    <property type="entry name" value="Copper amine oxidase, catalytic domain"/>
    <property type="match status" value="1"/>
</dbReference>
<dbReference type="InterPro" id="IPR015800">
    <property type="entry name" value="Cu_amine_oxidase_N2"/>
</dbReference>
<evidence type="ECO:0000256" key="4">
    <source>
        <dbReference type="ARBA" id="ARBA00023002"/>
    </source>
</evidence>
<accession>A0ABT6TQC6</accession>
<dbReference type="EMBL" id="JAGRPV010000001">
    <property type="protein sequence ID" value="MDI4649054.1"/>
    <property type="molecule type" value="Genomic_DNA"/>
</dbReference>
<dbReference type="Proteomes" id="UP001161691">
    <property type="component" value="Unassembled WGS sequence"/>
</dbReference>
<dbReference type="RefSeq" id="WP_282911720.1">
    <property type="nucleotide sequence ID" value="NZ_JAGRPV010000001.1"/>
</dbReference>
<keyword evidence="5 6" id="KW-0186">Copper</keyword>
<keyword evidence="4 6" id="KW-0560">Oxidoreductase</keyword>
<organism evidence="10 11">
    <name type="scientific">Cohnella hashimotonis</name>
    <dbReference type="NCBI Taxonomy" id="2826895"/>
    <lineage>
        <taxon>Bacteria</taxon>
        <taxon>Bacillati</taxon>
        <taxon>Bacillota</taxon>
        <taxon>Bacilli</taxon>
        <taxon>Bacillales</taxon>
        <taxon>Paenibacillaceae</taxon>
        <taxon>Cohnella</taxon>
    </lineage>
</organism>
<evidence type="ECO:0000256" key="1">
    <source>
        <dbReference type="ARBA" id="ARBA00007983"/>
    </source>
</evidence>
<reference evidence="10" key="1">
    <citation type="submission" date="2023-04" db="EMBL/GenBank/DDBJ databases">
        <title>Comparative genomic analysis of Cohnella hashimotonis sp. nov., isolated from the International Space Station.</title>
        <authorList>
            <person name="Venkateswaran K."/>
            <person name="Simpson A."/>
        </authorList>
    </citation>
    <scope>NUCLEOTIDE SEQUENCE</scope>
    <source>
        <strain evidence="10">F6_2S_P_1</strain>
    </source>
</reference>
<comment type="PTM">
    <text evidence="6">Topaquinone (TPQ) is generated by copper-dependent autoxidation of a specific tyrosyl residue.</text>
</comment>